<feature type="compositionally biased region" description="Acidic residues" evidence="1">
    <location>
        <begin position="495"/>
        <end position="506"/>
    </location>
</feature>
<feature type="compositionally biased region" description="Basic and acidic residues" evidence="1">
    <location>
        <begin position="11"/>
        <end position="23"/>
    </location>
</feature>
<feature type="compositionally biased region" description="Acidic residues" evidence="1">
    <location>
        <begin position="603"/>
        <end position="652"/>
    </location>
</feature>
<name>A0A2H3J073_WOLCO</name>
<feature type="compositionally biased region" description="Basic and acidic residues" evidence="1">
    <location>
        <begin position="1082"/>
        <end position="1102"/>
    </location>
</feature>
<feature type="compositionally biased region" description="Polar residues" evidence="1">
    <location>
        <begin position="979"/>
        <end position="988"/>
    </location>
</feature>
<feature type="region of interest" description="Disordered" evidence="1">
    <location>
        <begin position="487"/>
        <end position="522"/>
    </location>
</feature>
<feature type="region of interest" description="Disordered" evidence="1">
    <location>
        <begin position="723"/>
        <end position="810"/>
    </location>
</feature>
<feature type="region of interest" description="Disordered" evidence="1">
    <location>
        <begin position="861"/>
        <end position="883"/>
    </location>
</feature>
<protein>
    <submittedName>
        <fullName evidence="2">Uncharacterized protein</fullName>
    </submittedName>
</protein>
<evidence type="ECO:0000313" key="3">
    <source>
        <dbReference type="Proteomes" id="UP000218811"/>
    </source>
</evidence>
<feature type="compositionally biased region" description="Basic residues" evidence="1">
    <location>
        <begin position="1334"/>
        <end position="1345"/>
    </location>
</feature>
<feature type="region of interest" description="Disordered" evidence="1">
    <location>
        <begin position="1334"/>
        <end position="1550"/>
    </location>
</feature>
<feature type="compositionally biased region" description="Low complexity" evidence="1">
    <location>
        <begin position="1400"/>
        <end position="1410"/>
    </location>
</feature>
<gene>
    <name evidence="2" type="ORF">WOLCODRAFT_139997</name>
</gene>
<feature type="compositionally biased region" description="Polar residues" evidence="1">
    <location>
        <begin position="741"/>
        <end position="752"/>
    </location>
</feature>
<feature type="compositionally biased region" description="Basic residues" evidence="1">
    <location>
        <begin position="1488"/>
        <end position="1501"/>
    </location>
</feature>
<dbReference type="OMA" id="WIGDITG"/>
<feature type="compositionally biased region" description="Basic and acidic residues" evidence="1">
    <location>
        <begin position="1046"/>
        <end position="1060"/>
    </location>
</feature>
<evidence type="ECO:0000313" key="2">
    <source>
        <dbReference type="EMBL" id="PCH35640.1"/>
    </source>
</evidence>
<reference evidence="2 3" key="1">
    <citation type="journal article" date="2012" name="Science">
        <title>The Paleozoic origin of enzymatic lignin decomposition reconstructed from 31 fungal genomes.</title>
        <authorList>
            <person name="Floudas D."/>
            <person name="Binder M."/>
            <person name="Riley R."/>
            <person name="Barry K."/>
            <person name="Blanchette R.A."/>
            <person name="Henrissat B."/>
            <person name="Martinez A.T."/>
            <person name="Otillar R."/>
            <person name="Spatafora J.W."/>
            <person name="Yadav J.S."/>
            <person name="Aerts A."/>
            <person name="Benoit I."/>
            <person name="Boyd A."/>
            <person name="Carlson A."/>
            <person name="Copeland A."/>
            <person name="Coutinho P.M."/>
            <person name="de Vries R.P."/>
            <person name="Ferreira P."/>
            <person name="Findley K."/>
            <person name="Foster B."/>
            <person name="Gaskell J."/>
            <person name="Glotzer D."/>
            <person name="Gorecki P."/>
            <person name="Heitman J."/>
            <person name="Hesse C."/>
            <person name="Hori C."/>
            <person name="Igarashi K."/>
            <person name="Jurgens J.A."/>
            <person name="Kallen N."/>
            <person name="Kersten P."/>
            <person name="Kohler A."/>
            <person name="Kuees U."/>
            <person name="Kumar T.K.A."/>
            <person name="Kuo A."/>
            <person name="LaButti K."/>
            <person name="Larrondo L.F."/>
            <person name="Lindquist E."/>
            <person name="Ling A."/>
            <person name="Lombard V."/>
            <person name="Lucas S."/>
            <person name="Lundell T."/>
            <person name="Martin R."/>
            <person name="McLaughlin D.J."/>
            <person name="Morgenstern I."/>
            <person name="Morin E."/>
            <person name="Murat C."/>
            <person name="Nagy L.G."/>
            <person name="Nolan M."/>
            <person name="Ohm R.A."/>
            <person name="Patyshakuliyeva A."/>
            <person name="Rokas A."/>
            <person name="Ruiz-Duenas F.J."/>
            <person name="Sabat G."/>
            <person name="Salamov A."/>
            <person name="Samejima M."/>
            <person name="Schmutz J."/>
            <person name="Slot J.C."/>
            <person name="St John F."/>
            <person name="Stenlid J."/>
            <person name="Sun H."/>
            <person name="Sun S."/>
            <person name="Syed K."/>
            <person name="Tsang A."/>
            <person name="Wiebenga A."/>
            <person name="Young D."/>
            <person name="Pisabarro A."/>
            <person name="Eastwood D.C."/>
            <person name="Martin F."/>
            <person name="Cullen D."/>
            <person name="Grigoriev I.V."/>
            <person name="Hibbett D.S."/>
        </authorList>
    </citation>
    <scope>NUCLEOTIDE SEQUENCE [LARGE SCALE GENOMIC DNA]</scope>
    <source>
        <strain evidence="2 3">MD-104</strain>
    </source>
</reference>
<keyword evidence="3" id="KW-1185">Reference proteome</keyword>
<feature type="compositionally biased region" description="Acidic residues" evidence="1">
    <location>
        <begin position="65"/>
        <end position="93"/>
    </location>
</feature>
<feature type="region of interest" description="Disordered" evidence="1">
    <location>
        <begin position="1"/>
        <end position="332"/>
    </location>
</feature>
<feature type="compositionally biased region" description="Basic and acidic residues" evidence="1">
    <location>
        <begin position="577"/>
        <end position="597"/>
    </location>
</feature>
<sequence>MARRAAKGKQRATEADLGNEHHPIVILSDVEEESDREDKKEAELTQEGSVHGYERSYDGHPEDSPGAEEVMELLSEEEEDQDEQDVGSFETDSEPEHEASSSGTAAQPILIVSDEEEEHEDEAKQPVILPDPWEGPSTYAEDYYSGGDVRLDSTHNANPHILPAEEASGDETQILSAPEAAQVPEQAKSTHAGEKTLTSARLEAARERELSMFLTPDGPTPEATPVASLQVIDLEDEKEDDMELPLNPESEREVAEIVDDEDDDDEDDEDEDEASDREQLSPMRSSPAPPSFSAHVNWNWPPTYGSHSQRVESGAQAGHSQSSPDHGYDGGEAELVVISDDEEDVSAQGLGDVGRYFDMSPEGAASGSENNLMAFLTDAAHEGEFDGQQADAGDEQEVLTIAQDEDIVGDLYADLDPLIHLQQDQLSGEPDADAIAAALHSQPAQDDTFFGTFLTENATEHQEGNDVDIEQFMADAVQGTVDVLSEEDVVRPEQAGDDELDVDPSVEEQTQERLDGSARAASPSVIEIDDSLTSEVLAIETISYEVEEQVSEGMEELEDVSQRQPSVALISEQVVSSDREETGVDVKTEGNSRKEPEYIVIESDSESDSASEEDELLYPETADELEEHDELDDTAPESAELELPEADEAEVVDPDKETVYSKSQEGTAAPIVEVLHVDGNSQSSGSTLVHQSQPPNKAVIAPEAIDAETLTRDAAEPTRMLVNGVPMPTTADPAVPDPTSVAHTPTSPQSPHATDFAHVTATHSSPSIEAQDAALEETSASSVTSEMPSRDRGNSGLFTPLTAGTSRSVSPVSPIVTVSSEGYTESPLKNVVTAEDVADFAQEGEAQDVDGASPEVNVVPNEEESLVERDNQGTYPLTAPPERAVDDEDLYGRDAALDNIPLDEIPDLMYPADFEDPDFEAAGSARASVQPHEFGGDAADAEGDVDLQYPDTSNINADGMQGDKLAGADTDERLANATGVIQGTNTSAIPDLAHLPEADNINDVESSHRESDAEQPVHATPAAESSEAERRQAEQVPGTPPLVQGDTEKNSSPREAEVSRPLKRKRESPKSKLPPRLTRSMLNKERKLDELSDHEDHAHGDETTLGAAKETIPDNVSERSESSRAGSVALNRSRASSVVSAGPSYESESIPSSPAVARIAHYEHIPGPSSNPFLHTHGVMRHLHARLGSEPPNTEQRRDASPTVSTTLSAAVPAEPISPKPTVPHGSLPLPETPVTRSHCQYHKISLPKGDGGSRIFFAVPGCSLGDPDLIKEAQIEDHGIVILDVDTRLISNIEAVDFDLDLLGVLRKLAGAELVREQEVYYLPAPDEQVRWRAKRKPKARKSRVSLPPRTPVSSRALPEAVIASTSSSPHNAMPPPSRTEHMSFHGSARHRSQMSERSSIATTASIASEDGIESDEEGRETKRRKQGDETSAVVLESTADDSVPKTARGANGRINTRRSRRLGLDASAYKPEDDTADSTDEEKPRPVKRKAGRQNLKRQRLSDTADAEGEGKAGSGNVSKRRRTHEEKALEEVPAPSAEQARRLTTDD</sequence>
<feature type="compositionally biased region" description="Basic and acidic residues" evidence="1">
    <location>
        <begin position="52"/>
        <end position="63"/>
    </location>
</feature>
<dbReference type="STRING" id="742152.A0A2H3J073"/>
<dbReference type="EMBL" id="KB467854">
    <property type="protein sequence ID" value="PCH35640.1"/>
    <property type="molecule type" value="Genomic_DNA"/>
</dbReference>
<accession>A0A2H3J073</accession>
<feature type="compositionally biased region" description="Polar residues" evidence="1">
    <location>
        <begin position="778"/>
        <end position="787"/>
    </location>
</feature>
<evidence type="ECO:0000256" key="1">
    <source>
        <dbReference type="SAM" id="MobiDB-lite"/>
    </source>
</evidence>
<dbReference type="Proteomes" id="UP000218811">
    <property type="component" value="Unassembled WGS sequence"/>
</dbReference>
<feature type="compositionally biased region" description="Acidic residues" evidence="1">
    <location>
        <begin position="256"/>
        <end position="275"/>
    </location>
</feature>
<feature type="region of interest" description="Disordered" evidence="1">
    <location>
        <begin position="1188"/>
        <end position="1208"/>
    </location>
</feature>
<proteinExistence type="predicted"/>
<feature type="compositionally biased region" description="Acidic residues" evidence="1">
    <location>
        <begin position="233"/>
        <end position="243"/>
    </location>
</feature>
<feature type="compositionally biased region" description="Basic residues" evidence="1">
    <location>
        <begin position="1"/>
        <end position="10"/>
    </location>
</feature>
<feature type="region of interest" description="Disordered" evidence="1">
    <location>
        <begin position="911"/>
        <end position="1134"/>
    </location>
</feature>
<feature type="compositionally biased region" description="Low complexity" evidence="1">
    <location>
        <begin position="725"/>
        <end position="738"/>
    </location>
</feature>
<organism evidence="2 3">
    <name type="scientific">Wolfiporia cocos (strain MD-104)</name>
    <name type="common">Brown rot fungus</name>
    <dbReference type="NCBI Taxonomy" id="742152"/>
    <lineage>
        <taxon>Eukaryota</taxon>
        <taxon>Fungi</taxon>
        <taxon>Dikarya</taxon>
        <taxon>Basidiomycota</taxon>
        <taxon>Agaricomycotina</taxon>
        <taxon>Agaricomycetes</taxon>
        <taxon>Polyporales</taxon>
        <taxon>Phaeolaceae</taxon>
        <taxon>Wolfiporia</taxon>
    </lineage>
</organism>
<feature type="region of interest" description="Disordered" evidence="1">
    <location>
        <begin position="573"/>
        <end position="667"/>
    </location>
</feature>
<dbReference type="OrthoDB" id="2804229at2759"/>